<reference evidence="2 3" key="1">
    <citation type="submission" date="2024-03" db="EMBL/GenBank/DDBJ databases">
        <title>Adaptation during the transition from Ophiocordyceps entomopathogen to insect associate is accompanied by gene loss and intensified selection.</title>
        <authorList>
            <person name="Ward C.M."/>
            <person name="Onetto C.A."/>
            <person name="Borneman A.R."/>
        </authorList>
    </citation>
    <scope>NUCLEOTIDE SEQUENCE [LARGE SCALE GENOMIC DNA]</scope>
    <source>
        <strain evidence="2">AWRI1</strain>
        <tissue evidence="2">Single Adult Female</tissue>
    </source>
</reference>
<dbReference type="Proteomes" id="UP001367676">
    <property type="component" value="Unassembled WGS sequence"/>
</dbReference>
<feature type="compositionally biased region" description="Polar residues" evidence="1">
    <location>
        <begin position="18"/>
        <end position="38"/>
    </location>
</feature>
<organism evidence="2 3">
    <name type="scientific">Parthenolecanium corni</name>
    <dbReference type="NCBI Taxonomy" id="536013"/>
    <lineage>
        <taxon>Eukaryota</taxon>
        <taxon>Metazoa</taxon>
        <taxon>Ecdysozoa</taxon>
        <taxon>Arthropoda</taxon>
        <taxon>Hexapoda</taxon>
        <taxon>Insecta</taxon>
        <taxon>Pterygota</taxon>
        <taxon>Neoptera</taxon>
        <taxon>Paraneoptera</taxon>
        <taxon>Hemiptera</taxon>
        <taxon>Sternorrhyncha</taxon>
        <taxon>Coccoidea</taxon>
        <taxon>Coccidae</taxon>
        <taxon>Parthenolecanium</taxon>
    </lineage>
</organism>
<feature type="region of interest" description="Disordered" evidence="1">
    <location>
        <begin position="1"/>
        <end position="62"/>
    </location>
</feature>
<comment type="caution">
    <text evidence="2">The sequence shown here is derived from an EMBL/GenBank/DDBJ whole genome shotgun (WGS) entry which is preliminary data.</text>
</comment>
<keyword evidence="3" id="KW-1185">Reference proteome</keyword>
<gene>
    <name evidence="2" type="ORF">V9T40_001763</name>
</gene>
<accession>A0AAN9TFE2</accession>
<evidence type="ECO:0000313" key="3">
    <source>
        <dbReference type="Proteomes" id="UP001367676"/>
    </source>
</evidence>
<sequence length="188" mass="20326">MTPPGPLSNRVKPGLDQSPPTSVNENSASTSDPDSRGTTIRPRPPPPFAHTSQTVRPPDIYSRTTTTTAIAKKKLNLGIENGEVSSVVVDVACQLGGKHFRAHTRSLGCSPAPKFSSASVGGALQMAVPVTPRLRLDQTNDKKGHEIFAIATSKIRMEETTVLPGLRFSGFFDFDIYLADLRFKNNRP</sequence>
<evidence type="ECO:0000256" key="1">
    <source>
        <dbReference type="SAM" id="MobiDB-lite"/>
    </source>
</evidence>
<evidence type="ECO:0000313" key="2">
    <source>
        <dbReference type="EMBL" id="KAK7590150.1"/>
    </source>
</evidence>
<name>A0AAN9TFE2_9HEMI</name>
<dbReference type="EMBL" id="JBBCAQ010000022">
    <property type="protein sequence ID" value="KAK7590150.1"/>
    <property type="molecule type" value="Genomic_DNA"/>
</dbReference>
<protein>
    <submittedName>
        <fullName evidence="2">Uncharacterized protein</fullName>
    </submittedName>
</protein>
<proteinExistence type="predicted"/>
<dbReference type="AlphaFoldDB" id="A0AAN9TFE2"/>